<evidence type="ECO:0000256" key="2">
    <source>
        <dbReference type="ARBA" id="ARBA00010617"/>
    </source>
</evidence>
<evidence type="ECO:0000256" key="6">
    <source>
        <dbReference type="ARBA" id="ARBA00023004"/>
    </source>
</evidence>
<dbReference type="Pfam" id="PF00067">
    <property type="entry name" value="p450"/>
    <property type="match status" value="1"/>
</dbReference>
<keyword evidence="9" id="KW-0347">Helicase</keyword>
<evidence type="ECO:0000256" key="3">
    <source>
        <dbReference type="ARBA" id="ARBA00022617"/>
    </source>
</evidence>
<organism evidence="9 10">
    <name type="scientific">Fusarium mundagurra</name>
    <dbReference type="NCBI Taxonomy" id="1567541"/>
    <lineage>
        <taxon>Eukaryota</taxon>
        <taxon>Fungi</taxon>
        <taxon>Dikarya</taxon>
        <taxon>Ascomycota</taxon>
        <taxon>Pezizomycotina</taxon>
        <taxon>Sordariomycetes</taxon>
        <taxon>Hypocreomycetidae</taxon>
        <taxon>Hypocreales</taxon>
        <taxon>Nectriaceae</taxon>
        <taxon>Fusarium</taxon>
        <taxon>Fusarium fujikuroi species complex</taxon>
    </lineage>
</organism>
<dbReference type="AlphaFoldDB" id="A0A8H5YN84"/>
<reference evidence="9 10" key="1">
    <citation type="submission" date="2020-05" db="EMBL/GenBank/DDBJ databases">
        <title>Identification and distribution of gene clusters putatively required for synthesis of sphingolipid metabolism inhibitors in phylogenetically diverse species of the filamentous fungus Fusarium.</title>
        <authorList>
            <person name="Kim H.-S."/>
            <person name="Busman M."/>
            <person name="Brown D.W."/>
            <person name="Divon H."/>
            <person name="Uhlig S."/>
            <person name="Proctor R.H."/>
        </authorList>
    </citation>
    <scope>NUCLEOTIDE SEQUENCE [LARGE SCALE GENOMIC DNA]</scope>
    <source>
        <strain evidence="9 10">NRRL 66235</strain>
    </source>
</reference>
<evidence type="ECO:0000256" key="4">
    <source>
        <dbReference type="ARBA" id="ARBA00022723"/>
    </source>
</evidence>
<sequence>MECHDTFANSSSPQLASILLPYLERYAENAINGLASELKSHGISVHAAARFDPHLGSSITFKKDVPSCETGTFEHVDHGNLCPEQDDFYLSMLNMDFHTPDIMELGLFTDVQLEGNPGDELESSSQTGSSLSPSSGNIMTEHETGLSSATSPQSYWSSDNLGSTQAPPITGATQPRPKRRAGTPDASSVSACHQISLETQRHSPMEAPLNGNTVANRHKRPRADPQETSNSSCASSRASSEAAGHTNPASLHLRSVFGPGTKYNLSDKSLHEIADISENCMRPDLVEFLEERLTRWKKTGFWHQEQIPQPTANGAGREKLVDAYSCICRLESRMKDDQILNRVAVVMLHTAYEQACQEWRHAGAHQCKRRGRGDATTVIDEILSELHDDWDVGDKKRCHRSRFHDKKRFGKRWLVLIKSLGIGILLSSSQRLASAVHTTLFTGDMLQALVYCIRQSQAKQLLILELLNPIATLLVEGGRYEGIDPDRVISEVRALNSLTSSELKADASKRLAAGSDTMSNAIAGIMFYLARHDFARDQAAAEVRHQFASAEDIRQGPALAACTYLEACILESMRMAPPVATSPLERVTVGNGIEVDGHWFPAGITVGVCFYALNFNETIHKDPYRFWPERWLSREDGDTNGFTAEDVQQSKSNFFPFSAGSDIAPRGP</sequence>
<keyword evidence="3" id="KW-0349">Heme</keyword>
<feature type="compositionally biased region" description="Polar residues" evidence="8">
    <location>
        <begin position="145"/>
        <end position="173"/>
    </location>
</feature>
<dbReference type="GO" id="GO:0004497">
    <property type="term" value="F:monooxygenase activity"/>
    <property type="evidence" value="ECO:0007669"/>
    <property type="project" value="UniProtKB-KW"/>
</dbReference>
<feature type="region of interest" description="Disordered" evidence="8">
    <location>
        <begin position="113"/>
        <end position="254"/>
    </location>
</feature>
<dbReference type="EMBL" id="JAAOAN010000220">
    <property type="protein sequence ID" value="KAF5715718.1"/>
    <property type="molecule type" value="Genomic_DNA"/>
</dbReference>
<keyword evidence="7" id="KW-0503">Monooxygenase</keyword>
<keyword evidence="9" id="KW-0378">Hydrolase</keyword>
<evidence type="ECO:0000313" key="10">
    <source>
        <dbReference type="Proteomes" id="UP000544331"/>
    </source>
</evidence>
<dbReference type="Gene3D" id="1.10.630.10">
    <property type="entry name" value="Cytochrome P450"/>
    <property type="match status" value="1"/>
</dbReference>
<dbReference type="InterPro" id="IPR050121">
    <property type="entry name" value="Cytochrome_P450_monoxygenase"/>
</dbReference>
<feature type="compositionally biased region" description="Low complexity" evidence="8">
    <location>
        <begin position="123"/>
        <end position="135"/>
    </location>
</feature>
<feature type="compositionally biased region" description="Low complexity" evidence="8">
    <location>
        <begin position="229"/>
        <end position="243"/>
    </location>
</feature>
<evidence type="ECO:0000256" key="5">
    <source>
        <dbReference type="ARBA" id="ARBA00023002"/>
    </source>
</evidence>
<keyword evidence="6" id="KW-0408">Iron</keyword>
<keyword evidence="9" id="KW-0547">Nucleotide-binding</keyword>
<evidence type="ECO:0000256" key="8">
    <source>
        <dbReference type="SAM" id="MobiDB-lite"/>
    </source>
</evidence>
<comment type="cofactor">
    <cofactor evidence="1">
        <name>heme</name>
        <dbReference type="ChEBI" id="CHEBI:30413"/>
    </cofactor>
</comment>
<dbReference type="Proteomes" id="UP000544331">
    <property type="component" value="Unassembled WGS sequence"/>
</dbReference>
<evidence type="ECO:0000256" key="7">
    <source>
        <dbReference type="ARBA" id="ARBA00023033"/>
    </source>
</evidence>
<keyword evidence="9" id="KW-0067">ATP-binding</keyword>
<dbReference type="GO" id="GO:0004386">
    <property type="term" value="F:helicase activity"/>
    <property type="evidence" value="ECO:0007669"/>
    <property type="project" value="UniProtKB-KW"/>
</dbReference>
<feature type="compositionally biased region" description="Polar residues" evidence="8">
    <location>
        <begin position="185"/>
        <end position="198"/>
    </location>
</feature>
<accession>A0A8H5YN84</accession>
<gene>
    <name evidence="9" type="ORF">FMUND_6727</name>
</gene>
<comment type="similarity">
    <text evidence="2">Belongs to the cytochrome P450 family.</text>
</comment>
<comment type="caution">
    <text evidence="9">The sequence shown here is derived from an EMBL/GenBank/DDBJ whole genome shotgun (WGS) entry which is preliminary data.</text>
</comment>
<dbReference type="OrthoDB" id="4468425at2759"/>
<dbReference type="PANTHER" id="PTHR24305:SF237">
    <property type="entry name" value="CYTOCHROME P450 MONOOXYGENASE ATNE-RELATED"/>
    <property type="match status" value="1"/>
</dbReference>
<evidence type="ECO:0000313" key="9">
    <source>
        <dbReference type="EMBL" id="KAF5715718.1"/>
    </source>
</evidence>
<dbReference type="GO" id="GO:0020037">
    <property type="term" value="F:heme binding"/>
    <property type="evidence" value="ECO:0007669"/>
    <property type="project" value="InterPro"/>
</dbReference>
<dbReference type="GO" id="GO:0016705">
    <property type="term" value="F:oxidoreductase activity, acting on paired donors, with incorporation or reduction of molecular oxygen"/>
    <property type="evidence" value="ECO:0007669"/>
    <property type="project" value="InterPro"/>
</dbReference>
<keyword evidence="10" id="KW-1185">Reference proteome</keyword>
<dbReference type="InterPro" id="IPR001128">
    <property type="entry name" value="Cyt_P450"/>
</dbReference>
<evidence type="ECO:0000256" key="1">
    <source>
        <dbReference type="ARBA" id="ARBA00001971"/>
    </source>
</evidence>
<proteinExistence type="inferred from homology"/>
<keyword evidence="4" id="KW-0479">Metal-binding</keyword>
<dbReference type="PANTHER" id="PTHR24305">
    <property type="entry name" value="CYTOCHROME P450"/>
    <property type="match status" value="1"/>
</dbReference>
<protein>
    <submittedName>
        <fullName evidence="9">ATP-dependent DNA helicase PIF1</fullName>
    </submittedName>
</protein>
<keyword evidence="5" id="KW-0560">Oxidoreductase</keyword>
<dbReference type="InterPro" id="IPR036396">
    <property type="entry name" value="Cyt_P450_sf"/>
</dbReference>
<name>A0A8H5YN84_9HYPO</name>
<dbReference type="GO" id="GO:0005506">
    <property type="term" value="F:iron ion binding"/>
    <property type="evidence" value="ECO:0007669"/>
    <property type="project" value="InterPro"/>
</dbReference>
<dbReference type="SUPFAM" id="SSF48264">
    <property type="entry name" value="Cytochrome P450"/>
    <property type="match status" value="1"/>
</dbReference>